<reference evidence="3" key="1">
    <citation type="submission" date="2023-09" db="EMBL/GenBank/DDBJ databases">
        <title>Flavobacterium sp. 20NA77.7 isolated from freshwater.</title>
        <authorList>
            <person name="Le V."/>
            <person name="Ko S.-R."/>
            <person name="Ahn C.-Y."/>
            <person name="Oh H.-M."/>
        </authorList>
    </citation>
    <scope>NUCLEOTIDE SEQUENCE</scope>
    <source>
        <strain evidence="3">20NA77.7</strain>
    </source>
</reference>
<keyword evidence="3" id="KW-0328">Glycosyltransferase</keyword>
<dbReference type="CDD" id="cd02511">
    <property type="entry name" value="Beta4Glucosyltransferase"/>
    <property type="match status" value="1"/>
</dbReference>
<evidence type="ECO:0000256" key="1">
    <source>
        <dbReference type="ARBA" id="ARBA00038494"/>
    </source>
</evidence>
<feature type="domain" description="Glycosyltransferase 2-like" evidence="2">
    <location>
        <begin position="6"/>
        <end position="142"/>
    </location>
</feature>
<organism evidence="3 4">
    <name type="scientific">Flavobacterium nakdongensis</name>
    <dbReference type="NCBI Taxonomy" id="3073563"/>
    <lineage>
        <taxon>Bacteria</taxon>
        <taxon>Pseudomonadati</taxon>
        <taxon>Bacteroidota</taxon>
        <taxon>Flavobacteriia</taxon>
        <taxon>Flavobacteriales</taxon>
        <taxon>Flavobacteriaceae</taxon>
        <taxon>Flavobacterium</taxon>
    </lineage>
</organism>
<dbReference type="Proteomes" id="UP001180481">
    <property type="component" value="Chromosome"/>
</dbReference>
<dbReference type="Gene3D" id="3.90.550.10">
    <property type="entry name" value="Spore Coat Polysaccharide Biosynthesis Protein SpsA, Chain A"/>
    <property type="match status" value="1"/>
</dbReference>
<dbReference type="RefSeq" id="WP_309532864.1">
    <property type="nucleotide sequence ID" value="NZ_CP133721.1"/>
</dbReference>
<dbReference type="EC" id="2.4.-.-" evidence="3"/>
<keyword evidence="4" id="KW-1185">Reference proteome</keyword>
<accession>A0ABY9REC7</accession>
<dbReference type="InterPro" id="IPR029044">
    <property type="entry name" value="Nucleotide-diphossugar_trans"/>
</dbReference>
<evidence type="ECO:0000259" key="2">
    <source>
        <dbReference type="Pfam" id="PF00535"/>
    </source>
</evidence>
<evidence type="ECO:0000313" key="4">
    <source>
        <dbReference type="Proteomes" id="UP001180481"/>
    </source>
</evidence>
<dbReference type="SUPFAM" id="SSF53448">
    <property type="entry name" value="Nucleotide-diphospho-sugar transferases"/>
    <property type="match status" value="1"/>
</dbReference>
<sequence>MKKKISISIITYNEEKIIAKCLEKLRWADEILVIDSGSTDDTAAICESFGAKVIQHAFENFGTQKQFALDQTANDWVLSLDADEVLSDELIDEIKNLNLDNEYKGYYIPRTHVFLNTIFTYGSEHKKPILRFFNKKCGKFTPNKVHETIVVDGKLGYLKNEMLHYTVFDFDIAIQKQIKYALLSGELFYEKNKKSSLLKILFKFPFDFIKVYFLQRNFLNGYQGFTWSMFSAFSSYLKYAYLKELHHNKSL</sequence>
<comment type="similarity">
    <text evidence="1">Belongs to the glycosyltransferase 2 family. WaaE/KdtX subfamily.</text>
</comment>
<protein>
    <submittedName>
        <fullName evidence="3">Glycosyltransferase family 2 protein</fullName>
        <ecNumber evidence="3">2.4.-.-</ecNumber>
    </submittedName>
</protein>
<dbReference type="Pfam" id="PF00535">
    <property type="entry name" value="Glycos_transf_2"/>
    <property type="match status" value="1"/>
</dbReference>
<keyword evidence="3" id="KW-0808">Transferase</keyword>
<dbReference type="GO" id="GO:0016757">
    <property type="term" value="F:glycosyltransferase activity"/>
    <property type="evidence" value="ECO:0007669"/>
    <property type="project" value="UniProtKB-KW"/>
</dbReference>
<name>A0ABY9REC7_9FLAO</name>
<dbReference type="PANTHER" id="PTHR43630:SF2">
    <property type="entry name" value="GLYCOSYLTRANSFERASE"/>
    <property type="match status" value="1"/>
</dbReference>
<gene>
    <name evidence="3" type="ORF">RF683_03760</name>
</gene>
<evidence type="ECO:0000313" key="3">
    <source>
        <dbReference type="EMBL" id="WMW78567.1"/>
    </source>
</evidence>
<dbReference type="InterPro" id="IPR001173">
    <property type="entry name" value="Glyco_trans_2-like"/>
</dbReference>
<proteinExistence type="inferred from homology"/>
<dbReference type="PANTHER" id="PTHR43630">
    <property type="entry name" value="POLY-BETA-1,6-N-ACETYL-D-GLUCOSAMINE SYNTHASE"/>
    <property type="match status" value="1"/>
</dbReference>
<dbReference type="EMBL" id="CP133721">
    <property type="protein sequence ID" value="WMW78567.1"/>
    <property type="molecule type" value="Genomic_DNA"/>
</dbReference>